<evidence type="ECO:0000256" key="1">
    <source>
        <dbReference type="SAM" id="MobiDB-lite"/>
    </source>
</evidence>
<sequence>MVSTDCRAKPCKPDVPKVVGNTAKSFSVRTVPDFCRIHARAAAKMESLPDFLRRRQNVIATNTKRPPFASPRFQTVLSGATGGKRTDGESSLNTLTSVPLTDLSNLEVGLPLKRSDLTVSSGHTSVCSPVKHGSNPSLNSLSSRLSTKRHTPTISEDSAFSRRKAYDLKRRLSHTGLLPKGVSTNNDSLNPPITSSSLGTMVTVRRRDPVVRSLSAHVAMHKQRAHVLNQKLRQDAKQAVISGRRGLLPV</sequence>
<name>A0A8S9Z442_9TREM</name>
<keyword evidence="3" id="KW-1185">Reference proteome</keyword>
<dbReference type="AlphaFoldDB" id="A0A8S9Z442"/>
<evidence type="ECO:0000313" key="2">
    <source>
        <dbReference type="EMBL" id="KAF7260163.1"/>
    </source>
</evidence>
<dbReference type="EMBL" id="JTDE01000866">
    <property type="protein sequence ID" value="KAF7260163.1"/>
    <property type="molecule type" value="Genomic_DNA"/>
</dbReference>
<proteinExistence type="predicted"/>
<feature type="compositionally biased region" description="Low complexity" evidence="1">
    <location>
        <begin position="134"/>
        <end position="145"/>
    </location>
</feature>
<reference evidence="2" key="1">
    <citation type="submission" date="2019-07" db="EMBL/GenBank/DDBJ databases">
        <title>Annotation for the trematode Paragonimus miyazaki's.</title>
        <authorList>
            <person name="Choi Y.-J."/>
        </authorList>
    </citation>
    <scope>NUCLEOTIDE SEQUENCE</scope>
    <source>
        <strain evidence="2">Japan</strain>
    </source>
</reference>
<accession>A0A8S9Z442</accession>
<dbReference type="Proteomes" id="UP000822476">
    <property type="component" value="Unassembled WGS sequence"/>
</dbReference>
<dbReference type="OrthoDB" id="6247914at2759"/>
<organism evidence="2 3">
    <name type="scientific">Paragonimus skrjabini miyazakii</name>
    <dbReference type="NCBI Taxonomy" id="59628"/>
    <lineage>
        <taxon>Eukaryota</taxon>
        <taxon>Metazoa</taxon>
        <taxon>Spiralia</taxon>
        <taxon>Lophotrochozoa</taxon>
        <taxon>Platyhelminthes</taxon>
        <taxon>Trematoda</taxon>
        <taxon>Digenea</taxon>
        <taxon>Plagiorchiida</taxon>
        <taxon>Troglotremata</taxon>
        <taxon>Troglotrematidae</taxon>
        <taxon>Paragonimus</taxon>
    </lineage>
</organism>
<evidence type="ECO:0000313" key="3">
    <source>
        <dbReference type="Proteomes" id="UP000822476"/>
    </source>
</evidence>
<protein>
    <submittedName>
        <fullName evidence="2">Uncharacterized protein</fullName>
    </submittedName>
</protein>
<feature type="region of interest" description="Disordered" evidence="1">
    <location>
        <begin position="125"/>
        <end position="157"/>
    </location>
</feature>
<comment type="caution">
    <text evidence="2">The sequence shown here is derived from an EMBL/GenBank/DDBJ whole genome shotgun (WGS) entry which is preliminary data.</text>
</comment>
<gene>
    <name evidence="2" type="ORF">EG68_02730</name>
</gene>